<dbReference type="Proteomes" id="UP000596247">
    <property type="component" value="Chromosome"/>
</dbReference>
<organism evidence="1 2">
    <name type="scientific">Klebsiella phage vB_KvM-Eowyn</name>
    <dbReference type="NCBI Taxonomy" id="2762819"/>
    <lineage>
        <taxon>Viruses</taxon>
        <taxon>Duplodnaviria</taxon>
        <taxon>Heunggongvirae</taxon>
        <taxon>Uroviricota</taxon>
        <taxon>Caudoviricetes</taxon>
        <taxon>Chimalliviridae</taxon>
        <taxon>Eowynvirus</taxon>
        <taxon>Eowynvirus eowyn</taxon>
    </lineage>
</organism>
<evidence type="ECO:0000313" key="1">
    <source>
        <dbReference type="EMBL" id="CAD5236240.1"/>
    </source>
</evidence>
<protein>
    <submittedName>
        <fullName evidence="1">Tail assembly-like protein</fullName>
    </submittedName>
</protein>
<keyword evidence="2" id="KW-1185">Reference proteome</keyword>
<dbReference type="InterPro" id="IPR010767">
    <property type="entry name" value="Phage_CGC-2007_Cje0229"/>
</dbReference>
<proteinExistence type="predicted"/>
<sequence length="124" mass="14735">MTEFQFADMPVKYLVKEDQFQFLEDYVTPEVTIPKGFVTDGASIPRFIQNLYPPYYFYFPAAAVHDYMYTVGTVSRKDADATLRDNIRYRLKMSWRYWLVMWVFVRLFGGSHFAEKQEAGLDIR</sequence>
<reference evidence="1 2" key="1">
    <citation type="submission" date="2020-09" db="EMBL/GenBank/DDBJ databases">
        <authorList>
            <person name="Jameson E."/>
        </authorList>
    </citation>
    <scope>NUCLEOTIDE SEQUENCE [LARGE SCALE GENOMIC DNA]</scope>
</reference>
<name>A0A7R8MMW8_9CAUD</name>
<gene>
    <name evidence="1" type="ORF">LLCLJKAH_00251</name>
</gene>
<accession>A0A7R8MMW8</accession>
<dbReference type="EMBL" id="LR881104">
    <property type="protein sequence ID" value="CAD5236240.1"/>
    <property type="molecule type" value="Genomic_DNA"/>
</dbReference>
<dbReference type="Pfam" id="PF07087">
    <property type="entry name" value="DUF1353"/>
    <property type="match status" value="1"/>
</dbReference>
<evidence type="ECO:0000313" key="2">
    <source>
        <dbReference type="Proteomes" id="UP000596247"/>
    </source>
</evidence>